<evidence type="ECO:0000256" key="2">
    <source>
        <dbReference type="ARBA" id="ARBA00005011"/>
    </source>
</evidence>
<evidence type="ECO:0000256" key="10">
    <source>
        <dbReference type="ARBA" id="ARBA00047481"/>
    </source>
</evidence>
<name>A0AA35TDI5_GEOBA</name>
<dbReference type="Gene3D" id="3.90.1150.10">
    <property type="entry name" value="Aspartate Aminotransferase, domain 1"/>
    <property type="match status" value="1"/>
</dbReference>
<evidence type="ECO:0000256" key="3">
    <source>
        <dbReference type="ARBA" id="ARBA00012748"/>
    </source>
</evidence>
<dbReference type="Gene3D" id="3.40.640.10">
    <property type="entry name" value="Type I PLP-dependent aspartate aminotransferase-like (Major domain)"/>
    <property type="match status" value="1"/>
</dbReference>
<feature type="domain" description="Aminotransferase class I/classII large" evidence="11">
    <location>
        <begin position="41"/>
        <end position="335"/>
    </location>
</feature>
<evidence type="ECO:0000259" key="11">
    <source>
        <dbReference type="Pfam" id="PF00155"/>
    </source>
</evidence>
<dbReference type="HAMAP" id="MF_01023">
    <property type="entry name" value="HisC_aminotrans_2"/>
    <property type="match status" value="1"/>
</dbReference>
<comment type="catalytic activity">
    <reaction evidence="10">
        <text>L-histidinol phosphate + 2-oxoglutarate = 3-(imidazol-4-yl)-2-oxopropyl phosphate + L-glutamate</text>
        <dbReference type="Rhea" id="RHEA:23744"/>
        <dbReference type="ChEBI" id="CHEBI:16810"/>
        <dbReference type="ChEBI" id="CHEBI:29985"/>
        <dbReference type="ChEBI" id="CHEBI:57766"/>
        <dbReference type="ChEBI" id="CHEBI:57980"/>
        <dbReference type="EC" id="2.6.1.9"/>
    </reaction>
</comment>
<keyword evidence="6" id="KW-0808">Transferase</keyword>
<dbReference type="InterPro" id="IPR005861">
    <property type="entry name" value="HisP_aminotrans"/>
</dbReference>
<dbReference type="EMBL" id="CASHTH010003554">
    <property type="protein sequence ID" value="CAI8046325.1"/>
    <property type="molecule type" value="Genomic_DNA"/>
</dbReference>
<keyword evidence="13" id="KW-1185">Reference proteome</keyword>
<comment type="pathway">
    <text evidence="2">Amino-acid biosynthesis; L-histidine biosynthesis; L-histidine from 5-phospho-alpha-D-ribose 1-diphosphate: step 7/9.</text>
</comment>
<dbReference type="InterPro" id="IPR004839">
    <property type="entry name" value="Aminotransferase_I/II_large"/>
</dbReference>
<dbReference type="EC" id="2.6.1.9" evidence="3"/>
<keyword evidence="4 12" id="KW-0032">Aminotransferase</keyword>
<evidence type="ECO:0000256" key="8">
    <source>
        <dbReference type="ARBA" id="ARBA00023102"/>
    </source>
</evidence>
<dbReference type="GO" id="GO:0030170">
    <property type="term" value="F:pyridoxal phosphate binding"/>
    <property type="evidence" value="ECO:0007669"/>
    <property type="project" value="InterPro"/>
</dbReference>
<dbReference type="CDD" id="cd00609">
    <property type="entry name" value="AAT_like"/>
    <property type="match status" value="1"/>
</dbReference>
<dbReference type="GO" id="GO:0000105">
    <property type="term" value="P:L-histidine biosynthetic process"/>
    <property type="evidence" value="ECO:0007669"/>
    <property type="project" value="UniProtKB-KW"/>
</dbReference>
<organism evidence="12 13">
    <name type="scientific">Geodia barretti</name>
    <name type="common">Barrett's horny sponge</name>
    <dbReference type="NCBI Taxonomy" id="519541"/>
    <lineage>
        <taxon>Eukaryota</taxon>
        <taxon>Metazoa</taxon>
        <taxon>Porifera</taxon>
        <taxon>Demospongiae</taxon>
        <taxon>Heteroscleromorpha</taxon>
        <taxon>Tetractinellida</taxon>
        <taxon>Astrophorina</taxon>
        <taxon>Geodiidae</taxon>
        <taxon>Geodia</taxon>
    </lineage>
</organism>
<evidence type="ECO:0000256" key="1">
    <source>
        <dbReference type="ARBA" id="ARBA00001933"/>
    </source>
</evidence>
<dbReference type="PANTHER" id="PTHR42885">
    <property type="entry name" value="HISTIDINOL-PHOSPHATE AMINOTRANSFERASE-RELATED"/>
    <property type="match status" value="1"/>
</dbReference>
<dbReference type="Pfam" id="PF00155">
    <property type="entry name" value="Aminotran_1_2"/>
    <property type="match status" value="1"/>
</dbReference>
<dbReference type="NCBIfam" id="TIGR01141">
    <property type="entry name" value="hisC"/>
    <property type="match status" value="1"/>
</dbReference>
<proteinExistence type="inferred from homology"/>
<evidence type="ECO:0000256" key="5">
    <source>
        <dbReference type="ARBA" id="ARBA00022605"/>
    </source>
</evidence>
<evidence type="ECO:0000256" key="7">
    <source>
        <dbReference type="ARBA" id="ARBA00022898"/>
    </source>
</evidence>
<dbReference type="GO" id="GO:0004400">
    <property type="term" value="F:histidinol-phosphate transaminase activity"/>
    <property type="evidence" value="ECO:0007669"/>
    <property type="project" value="UniProtKB-EC"/>
</dbReference>
<gene>
    <name evidence="12" type="ORF">GBAR_LOCUS25608</name>
</gene>
<comment type="caution">
    <text evidence="12">The sequence shown here is derived from an EMBL/GenBank/DDBJ whole genome shotgun (WGS) entry which is preliminary data.</text>
</comment>
<keyword evidence="5" id="KW-0028">Amino-acid biosynthesis</keyword>
<keyword evidence="7" id="KW-0663">Pyridoxal phosphate</keyword>
<dbReference type="Proteomes" id="UP001174909">
    <property type="component" value="Unassembled WGS sequence"/>
</dbReference>
<dbReference type="PANTHER" id="PTHR42885:SF2">
    <property type="entry name" value="HISTIDINOL-PHOSPHATE AMINOTRANSFERASE"/>
    <property type="match status" value="1"/>
</dbReference>
<protein>
    <recommendedName>
        <fullName evidence="3">histidinol-phosphate transaminase</fullName>
        <ecNumber evidence="3">2.6.1.9</ecNumber>
    </recommendedName>
    <alternativeName>
        <fullName evidence="9">Imidazole acetol-phosphate transaminase</fullName>
    </alternativeName>
</protein>
<comment type="cofactor">
    <cofactor evidence="1">
        <name>pyridoxal 5'-phosphate</name>
        <dbReference type="ChEBI" id="CHEBI:597326"/>
    </cofactor>
</comment>
<evidence type="ECO:0000256" key="9">
    <source>
        <dbReference type="ARBA" id="ARBA00030262"/>
    </source>
</evidence>
<keyword evidence="8" id="KW-0368">Histidine biosynthesis</keyword>
<evidence type="ECO:0000256" key="4">
    <source>
        <dbReference type="ARBA" id="ARBA00022576"/>
    </source>
</evidence>
<dbReference type="InterPro" id="IPR015424">
    <property type="entry name" value="PyrdxlP-dep_Trfase"/>
</dbReference>
<evidence type="ECO:0000313" key="13">
    <source>
        <dbReference type="Proteomes" id="UP001174909"/>
    </source>
</evidence>
<dbReference type="SUPFAM" id="SSF53383">
    <property type="entry name" value="PLP-dependent transferases"/>
    <property type="match status" value="1"/>
</dbReference>
<sequence length="338" mass="36934">MPEFTEKIQQSMLPHIRGLGIYQGVEPVEVMAERAGIPQDKIIRLNGNENPYGPSPAVAEALADFPNFNHYPDPEQRQLREALSGYVGVDPDCIIAGNGSDELIDMLFRMFVGPGDNIINLTPTFGMYSLGAEICGGQAISVARDEKFDIDLERIKLAITSLTKAIVVCSPNNPTGNMPTEADVRALLDTGILVIVDEAYYEFSGQTLMPLLHEYPNLVVLRTFSKWAGLAGLRIGLGAMHPDLAGMMMSVKPPYNVNLAAEVALIASLKDMPALLERVNAIVYERDRMMGLLDAIPTVSPYPSQANFILCQLPEGSGPKVFEGLCNRGIFLRHWSNG</sequence>
<dbReference type="InterPro" id="IPR015421">
    <property type="entry name" value="PyrdxlP-dep_Trfase_major"/>
</dbReference>
<dbReference type="AlphaFoldDB" id="A0AA35TDI5"/>
<reference evidence="12" key="1">
    <citation type="submission" date="2023-03" db="EMBL/GenBank/DDBJ databases">
        <authorList>
            <person name="Steffen K."/>
            <person name="Cardenas P."/>
        </authorList>
    </citation>
    <scope>NUCLEOTIDE SEQUENCE</scope>
</reference>
<dbReference type="InterPro" id="IPR015422">
    <property type="entry name" value="PyrdxlP-dep_Trfase_small"/>
</dbReference>
<accession>A0AA35TDI5</accession>
<evidence type="ECO:0000256" key="6">
    <source>
        <dbReference type="ARBA" id="ARBA00022679"/>
    </source>
</evidence>
<evidence type="ECO:0000313" key="12">
    <source>
        <dbReference type="EMBL" id="CAI8046325.1"/>
    </source>
</evidence>